<dbReference type="InterPro" id="IPR016024">
    <property type="entry name" value="ARM-type_fold"/>
</dbReference>
<gene>
    <name evidence="2" type="ORF">BLNAU_11966</name>
</gene>
<evidence type="ECO:0000256" key="1">
    <source>
        <dbReference type="SAM" id="MobiDB-lite"/>
    </source>
</evidence>
<accession>A0ABQ9XQN6</accession>
<dbReference type="Proteomes" id="UP001281761">
    <property type="component" value="Unassembled WGS sequence"/>
</dbReference>
<keyword evidence="3" id="KW-1185">Reference proteome</keyword>
<evidence type="ECO:0000313" key="2">
    <source>
        <dbReference type="EMBL" id="KAK2952977.1"/>
    </source>
</evidence>
<dbReference type="EMBL" id="JARBJD010000096">
    <property type="protein sequence ID" value="KAK2952977.1"/>
    <property type="molecule type" value="Genomic_DNA"/>
</dbReference>
<reference evidence="2 3" key="1">
    <citation type="journal article" date="2022" name="bioRxiv">
        <title>Genomics of Preaxostyla Flagellates Illuminates Evolutionary Transitions and the Path Towards Mitochondrial Loss.</title>
        <authorList>
            <person name="Novak L.V.F."/>
            <person name="Treitli S.C."/>
            <person name="Pyrih J."/>
            <person name="Halakuc P."/>
            <person name="Pipaliya S.V."/>
            <person name="Vacek V."/>
            <person name="Brzon O."/>
            <person name="Soukal P."/>
            <person name="Eme L."/>
            <person name="Dacks J.B."/>
            <person name="Karnkowska A."/>
            <person name="Elias M."/>
            <person name="Hampl V."/>
        </authorList>
    </citation>
    <scope>NUCLEOTIDE SEQUENCE [LARGE SCALE GENOMIC DNA]</scope>
    <source>
        <strain evidence="2">NAU3</strain>
        <tissue evidence="2">Gut</tissue>
    </source>
</reference>
<dbReference type="InterPro" id="IPR008942">
    <property type="entry name" value="ENTH_VHS"/>
</dbReference>
<proteinExistence type="predicted"/>
<protein>
    <submittedName>
        <fullName evidence="2">Uncharacterized protein</fullName>
    </submittedName>
</protein>
<sequence>MTSFDNKTGTSSNPARSDLPSSQLPFSTDFSPFLNWNEEEIETESEKAVVFRSLVATVKLQSALDDSLEAKTVKFLESVDAKDEDSADAFLASLASMSDNSPTDFVQSIVVLISSTNQAITTTAMEMLDSLIWNCSKRIRLSLVKADLIPRLINTLNPLSLSFAEAVDIHTDLMRIIFNSLWLASPDGLSLLEIEYDDEQQDVQETILKQVVAPSEKHICHLCVNRYSIIDGDQSASFLRLLARLLEISSSYQPTMEFVLHMPVFLTIPSCLTFFEKDSSIWTFLDVLIDIQRECDEEMREERQMWKKIQRMLRMEGIEDAIEEKLRNDRNGRFGVWMFLSLIEWNNLLGMNLPELW</sequence>
<dbReference type="SUPFAM" id="SSF48464">
    <property type="entry name" value="ENTH/VHS domain"/>
    <property type="match status" value="1"/>
</dbReference>
<comment type="caution">
    <text evidence="2">The sequence shown here is derived from an EMBL/GenBank/DDBJ whole genome shotgun (WGS) entry which is preliminary data.</text>
</comment>
<name>A0ABQ9XQN6_9EUKA</name>
<feature type="region of interest" description="Disordered" evidence="1">
    <location>
        <begin position="1"/>
        <end position="25"/>
    </location>
</feature>
<organism evidence="2 3">
    <name type="scientific">Blattamonas nauphoetae</name>
    <dbReference type="NCBI Taxonomy" id="2049346"/>
    <lineage>
        <taxon>Eukaryota</taxon>
        <taxon>Metamonada</taxon>
        <taxon>Preaxostyla</taxon>
        <taxon>Oxymonadida</taxon>
        <taxon>Blattamonas</taxon>
    </lineage>
</organism>
<evidence type="ECO:0000313" key="3">
    <source>
        <dbReference type="Proteomes" id="UP001281761"/>
    </source>
</evidence>
<dbReference type="SUPFAM" id="SSF48371">
    <property type="entry name" value="ARM repeat"/>
    <property type="match status" value="1"/>
</dbReference>